<comment type="caution">
    <text evidence="1">The sequence shown here is derived from an EMBL/GenBank/DDBJ whole genome shotgun (WGS) entry which is preliminary data.</text>
</comment>
<organism evidence="1 2">
    <name type="scientific">Parerythrobacter lacustris</name>
    <dbReference type="NCBI Taxonomy" id="2969984"/>
    <lineage>
        <taxon>Bacteria</taxon>
        <taxon>Pseudomonadati</taxon>
        <taxon>Pseudomonadota</taxon>
        <taxon>Alphaproteobacteria</taxon>
        <taxon>Sphingomonadales</taxon>
        <taxon>Erythrobacteraceae</taxon>
        <taxon>Parerythrobacter</taxon>
    </lineage>
</organism>
<gene>
    <name evidence="1" type="ORF">NSO95_03465</name>
</gene>
<evidence type="ECO:0000313" key="1">
    <source>
        <dbReference type="EMBL" id="MCR2832992.1"/>
    </source>
</evidence>
<sequence>MGVIINADCDLANGKLDGVIAYLPMYSFKEYITKFWAPGHVAEVLSSATDRILEAFGDASTSSESLHNWISSDGHETVSRALTASSSIKRGKVASITQDVRRLAIALNEEMDLFSRFKLLCQAEQDALGYARRQFIAARKAMGDGHFQISDLVEHPDIGFVIRMRRIYTIPERLCFNSVSEQMANSDGCENTAVRIGRLTELYRFKVAQLFAQQFSRIGLPDELTALAGLAIDDLVHDVVKDLK</sequence>
<dbReference type="Proteomes" id="UP001206067">
    <property type="component" value="Unassembled WGS sequence"/>
</dbReference>
<keyword evidence="2" id="KW-1185">Reference proteome</keyword>
<name>A0ABT1XN50_9SPHN</name>
<protein>
    <recommendedName>
        <fullName evidence="3">DUF403 domain-containing protein</fullName>
    </recommendedName>
</protein>
<evidence type="ECO:0008006" key="3">
    <source>
        <dbReference type="Google" id="ProtNLM"/>
    </source>
</evidence>
<evidence type="ECO:0000313" key="2">
    <source>
        <dbReference type="Proteomes" id="UP001206067"/>
    </source>
</evidence>
<dbReference type="EMBL" id="JANKHH010000003">
    <property type="protein sequence ID" value="MCR2832992.1"/>
    <property type="molecule type" value="Genomic_DNA"/>
</dbReference>
<reference evidence="1 2" key="1">
    <citation type="submission" date="2022-08" db="EMBL/GenBank/DDBJ databases">
        <title>Polyphasic taxonomy analysis of Qipengyuania sp.RS5-5.</title>
        <authorList>
            <person name="Xamxidin M."/>
            <person name="Wu M."/>
        </authorList>
    </citation>
    <scope>NUCLEOTIDE SEQUENCE [LARGE SCALE GENOMIC DNA]</scope>
    <source>
        <strain evidence="1 2">RS5-5</strain>
    </source>
</reference>
<proteinExistence type="predicted"/>
<dbReference type="RefSeq" id="WP_257594762.1">
    <property type="nucleotide sequence ID" value="NZ_JANKHH010000003.1"/>
</dbReference>
<accession>A0ABT1XN50</accession>